<dbReference type="Proteomes" id="UP000502823">
    <property type="component" value="Unassembled WGS sequence"/>
</dbReference>
<dbReference type="InParanoid" id="A0A6L2Q272"/>
<feature type="domain" description="Rab11-FIP3/4" evidence="3">
    <location>
        <begin position="273"/>
        <end position="398"/>
    </location>
</feature>
<evidence type="ECO:0000259" key="3">
    <source>
        <dbReference type="Pfam" id="PF25450"/>
    </source>
</evidence>
<sequence>DVERVLRQLDPERRGVLGYPDFCRGVFSILRTQRQHQKQEQQRRYVCSETMMAPSVYEPQQHEQLLAPSVGKQQSPLPPPSFVLTSSSREEESPGSPHSLITTDDVDSALGDSASPDINGKSQCSSMSDGENYECYGEGVELDLEDTAVNIGDGARSSCRSPTSQLGLTRNTWLRTSLRRNPSSPQHQEVSSHRRWGSFRHSGRRLGCNALASQLYRSASFNSSGRSSTCDTADDMYSDISLEEDMIDLNHKVQMLQQQMSVLADNQNNTDDRYTRAKQDSAALQARVHMLEEQLRESELRAEERLQEAQKRHRELVVRIEREKQLQIENCTIRLQTMELEGATLREECARLHAQVERLRAEKQASEDQRGEKELMLTALTEELQTLRDMERRLKDERLAMMSLENVADLQETNEELQAQMLTRSLEEGRNLLTGVGNGNSLAEELEAMSAQEVGLCHGSGSVCSL</sequence>
<feature type="region of interest" description="Disordered" evidence="2">
    <location>
        <begin position="70"/>
        <end position="130"/>
    </location>
</feature>
<dbReference type="GO" id="GO:0032465">
    <property type="term" value="P:regulation of cytokinesis"/>
    <property type="evidence" value="ECO:0007669"/>
    <property type="project" value="TreeGrafter"/>
</dbReference>
<reference evidence="5" key="1">
    <citation type="submission" date="2020-01" db="EMBL/GenBank/DDBJ databases">
        <title>Draft genome sequence of the Termite Coptotermes fromosanus.</title>
        <authorList>
            <person name="Itakura S."/>
            <person name="Yosikawa Y."/>
            <person name="Umezawa K."/>
        </authorList>
    </citation>
    <scope>NUCLEOTIDE SEQUENCE [LARGE SCALE GENOMIC DNA]</scope>
</reference>
<organism evidence="4 5">
    <name type="scientific">Coptotermes formosanus</name>
    <name type="common">Formosan subterranean termite</name>
    <dbReference type="NCBI Taxonomy" id="36987"/>
    <lineage>
        <taxon>Eukaryota</taxon>
        <taxon>Metazoa</taxon>
        <taxon>Ecdysozoa</taxon>
        <taxon>Arthropoda</taxon>
        <taxon>Hexapoda</taxon>
        <taxon>Insecta</taxon>
        <taxon>Pterygota</taxon>
        <taxon>Neoptera</taxon>
        <taxon>Polyneoptera</taxon>
        <taxon>Dictyoptera</taxon>
        <taxon>Blattodea</taxon>
        <taxon>Blattoidea</taxon>
        <taxon>Termitoidae</taxon>
        <taxon>Rhinotermitidae</taxon>
        <taxon>Coptotermes</taxon>
    </lineage>
</organism>
<dbReference type="OrthoDB" id="418358at2759"/>
<dbReference type="EMBL" id="BLKM01000707">
    <property type="protein sequence ID" value="GFG37642.1"/>
    <property type="molecule type" value="Genomic_DNA"/>
</dbReference>
<dbReference type="InterPro" id="IPR057316">
    <property type="entry name" value="Rab11-FIP3/4_dom"/>
</dbReference>
<dbReference type="PANTHER" id="PTHR15726:SF7">
    <property type="entry name" value="NUCLEAR FALLOUT, ISOFORM J"/>
    <property type="match status" value="1"/>
</dbReference>
<keyword evidence="1" id="KW-0175">Coiled coil</keyword>
<dbReference type="Pfam" id="PF25450">
    <property type="entry name" value="Rab11-FIP3"/>
    <property type="match status" value="1"/>
</dbReference>
<accession>A0A6L2Q272</accession>
<dbReference type="GO" id="GO:0032456">
    <property type="term" value="P:endocytic recycling"/>
    <property type="evidence" value="ECO:0007669"/>
    <property type="project" value="TreeGrafter"/>
</dbReference>
<feature type="compositionally biased region" description="Polar residues" evidence="2">
    <location>
        <begin position="120"/>
        <end position="129"/>
    </location>
</feature>
<keyword evidence="5" id="KW-1185">Reference proteome</keyword>
<feature type="coiled-coil region" evidence="1">
    <location>
        <begin position="274"/>
        <end position="420"/>
    </location>
</feature>
<dbReference type="AlphaFoldDB" id="A0A6L2Q272"/>
<evidence type="ECO:0000313" key="5">
    <source>
        <dbReference type="Proteomes" id="UP000502823"/>
    </source>
</evidence>
<evidence type="ECO:0000256" key="1">
    <source>
        <dbReference type="SAM" id="Coils"/>
    </source>
</evidence>
<gene>
    <name evidence="4" type="ORF">Cfor_03898</name>
</gene>
<dbReference type="InterPro" id="IPR051977">
    <property type="entry name" value="Rab11-interacting_regulator"/>
</dbReference>
<evidence type="ECO:0000313" key="4">
    <source>
        <dbReference type="EMBL" id="GFG37642.1"/>
    </source>
</evidence>
<dbReference type="GO" id="GO:0030139">
    <property type="term" value="C:endocytic vesicle"/>
    <property type="evidence" value="ECO:0007669"/>
    <property type="project" value="TreeGrafter"/>
</dbReference>
<dbReference type="GO" id="GO:0032154">
    <property type="term" value="C:cleavage furrow"/>
    <property type="evidence" value="ECO:0007669"/>
    <property type="project" value="TreeGrafter"/>
</dbReference>
<feature type="non-terminal residue" evidence="4">
    <location>
        <position position="1"/>
    </location>
</feature>
<proteinExistence type="predicted"/>
<dbReference type="PANTHER" id="PTHR15726">
    <property type="entry name" value="RAB11-FAMILY INTERACTING PROTEIN"/>
    <property type="match status" value="1"/>
</dbReference>
<dbReference type="GO" id="GO:0055038">
    <property type="term" value="C:recycling endosome membrane"/>
    <property type="evidence" value="ECO:0007669"/>
    <property type="project" value="TreeGrafter"/>
</dbReference>
<comment type="caution">
    <text evidence="4">The sequence shown here is derived from an EMBL/GenBank/DDBJ whole genome shotgun (WGS) entry which is preliminary data.</text>
</comment>
<name>A0A6L2Q272_COPFO</name>
<dbReference type="GO" id="GO:0030496">
    <property type="term" value="C:midbody"/>
    <property type="evidence" value="ECO:0007669"/>
    <property type="project" value="TreeGrafter"/>
</dbReference>
<evidence type="ECO:0000256" key="2">
    <source>
        <dbReference type="SAM" id="MobiDB-lite"/>
    </source>
</evidence>
<protein>
    <recommendedName>
        <fullName evidence="3">Rab11-FIP3/4 domain-containing protein</fullName>
    </recommendedName>
</protein>